<organism evidence="3 4">
    <name type="scientific">Actinocrinis puniceicyclus</name>
    <dbReference type="NCBI Taxonomy" id="977794"/>
    <lineage>
        <taxon>Bacteria</taxon>
        <taxon>Bacillati</taxon>
        <taxon>Actinomycetota</taxon>
        <taxon>Actinomycetes</taxon>
        <taxon>Catenulisporales</taxon>
        <taxon>Actinospicaceae</taxon>
        <taxon>Actinocrinis</taxon>
    </lineage>
</organism>
<evidence type="ECO:0000256" key="1">
    <source>
        <dbReference type="SAM" id="MobiDB-lite"/>
    </source>
</evidence>
<gene>
    <name evidence="3" type="ORF">KGA66_01815</name>
</gene>
<dbReference type="EMBL" id="JAGSXH010000003">
    <property type="protein sequence ID" value="MBS2961767.1"/>
    <property type="molecule type" value="Genomic_DNA"/>
</dbReference>
<reference evidence="3" key="1">
    <citation type="submission" date="2021-04" db="EMBL/GenBank/DDBJ databases">
        <title>Genome based classification of Actinospica acidithermotolerans sp. nov., an actinobacterium isolated from an Indonesian hot spring.</title>
        <authorList>
            <person name="Kusuma A.B."/>
            <person name="Putra K.E."/>
            <person name="Nafisah S."/>
            <person name="Loh J."/>
            <person name="Nouioui I."/>
            <person name="Goodfellow M."/>
        </authorList>
    </citation>
    <scope>NUCLEOTIDE SEQUENCE</scope>
    <source>
        <strain evidence="3">DSM 45618</strain>
    </source>
</reference>
<feature type="transmembrane region" description="Helical" evidence="2">
    <location>
        <begin position="236"/>
        <end position="257"/>
    </location>
</feature>
<keyword evidence="2" id="KW-1133">Transmembrane helix</keyword>
<comment type="caution">
    <text evidence="3">The sequence shown here is derived from an EMBL/GenBank/DDBJ whole genome shotgun (WGS) entry which is preliminary data.</text>
</comment>
<dbReference type="RefSeq" id="WP_211463743.1">
    <property type="nucleotide sequence ID" value="NZ_JAGSXH010000003.1"/>
</dbReference>
<feature type="transmembrane region" description="Helical" evidence="2">
    <location>
        <begin position="20"/>
        <end position="43"/>
    </location>
</feature>
<evidence type="ECO:0000313" key="4">
    <source>
        <dbReference type="Proteomes" id="UP000677913"/>
    </source>
</evidence>
<keyword evidence="2" id="KW-0472">Membrane</keyword>
<dbReference type="AlphaFoldDB" id="A0A8J7WKF9"/>
<evidence type="ECO:0000313" key="3">
    <source>
        <dbReference type="EMBL" id="MBS2961767.1"/>
    </source>
</evidence>
<proteinExistence type="predicted"/>
<sequence length="258" mass="27740">MTPLAAEARSTSEKPTVYRGAAALIGGAAVVLFCGLGSIDLLVESGTRDLVAAAVLMLVTVLAGLYGVYPVAFSWTDRLVVRNPFRTVVLPWDTVTDLSARLSFVAHTETRQFTVWAIPVSLRERRRAERHRIQELSYAQRMAKRGVSADMLQSRPRRPQDPAERLSFADQAIAEMNARREAHQVQARFKAKATQEAAAAEQTANEAGNGSAVGDPAPGAPATAPPAAAHSAVARWSWPSFLLVGASLIFLIVAIGVR</sequence>
<feature type="transmembrane region" description="Helical" evidence="2">
    <location>
        <begin position="50"/>
        <end position="69"/>
    </location>
</feature>
<keyword evidence="4" id="KW-1185">Reference proteome</keyword>
<name>A0A8J7WKF9_9ACTN</name>
<keyword evidence="2" id="KW-0812">Transmembrane</keyword>
<protein>
    <submittedName>
        <fullName evidence="3">PH domain-containing protein</fullName>
    </submittedName>
</protein>
<accession>A0A8J7WKF9</accession>
<dbReference type="Proteomes" id="UP000677913">
    <property type="component" value="Unassembled WGS sequence"/>
</dbReference>
<feature type="region of interest" description="Disordered" evidence="1">
    <location>
        <begin position="193"/>
        <end position="225"/>
    </location>
</feature>
<evidence type="ECO:0000256" key="2">
    <source>
        <dbReference type="SAM" id="Phobius"/>
    </source>
</evidence>